<feature type="region of interest" description="Disordered" evidence="1">
    <location>
        <begin position="267"/>
        <end position="290"/>
    </location>
</feature>
<accession>A0A8K0QU45</accession>
<feature type="region of interest" description="Disordered" evidence="1">
    <location>
        <begin position="203"/>
        <end position="222"/>
    </location>
</feature>
<feature type="compositionally biased region" description="Low complexity" evidence="1">
    <location>
        <begin position="332"/>
        <end position="343"/>
    </location>
</feature>
<gene>
    <name evidence="3" type="ORF">FB567DRAFT_598379</name>
</gene>
<feature type="transmembrane region" description="Helical" evidence="2">
    <location>
        <begin position="476"/>
        <end position="496"/>
    </location>
</feature>
<dbReference type="AlphaFoldDB" id="A0A8K0QU45"/>
<name>A0A8K0QU45_9PLEO</name>
<keyword evidence="2" id="KW-1133">Transmembrane helix</keyword>
<dbReference type="Proteomes" id="UP000813461">
    <property type="component" value="Unassembled WGS sequence"/>
</dbReference>
<feature type="transmembrane region" description="Helical" evidence="2">
    <location>
        <begin position="375"/>
        <end position="395"/>
    </location>
</feature>
<comment type="caution">
    <text evidence="3">The sequence shown here is derived from an EMBL/GenBank/DDBJ whole genome shotgun (WGS) entry which is preliminary data.</text>
</comment>
<evidence type="ECO:0000256" key="2">
    <source>
        <dbReference type="SAM" id="Phobius"/>
    </source>
</evidence>
<feature type="region of interest" description="Disordered" evidence="1">
    <location>
        <begin position="85"/>
        <end position="141"/>
    </location>
</feature>
<evidence type="ECO:0000256" key="1">
    <source>
        <dbReference type="SAM" id="MobiDB-lite"/>
    </source>
</evidence>
<proteinExistence type="predicted"/>
<feature type="compositionally biased region" description="Basic and acidic residues" evidence="1">
    <location>
        <begin position="110"/>
        <end position="124"/>
    </location>
</feature>
<evidence type="ECO:0000313" key="4">
    <source>
        <dbReference type="Proteomes" id="UP000813461"/>
    </source>
</evidence>
<protein>
    <submittedName>
        <fullName evidence="3">Uncharacterized protein</fullName>
    </submittedName>
</protein>
<keyword evidence="4" id="KW-1185">Reference proteome</keyword>
<feature type="region of interest" description="Disordered" evidence="1">
    <location>
        <begin position="14"/>
        <end position="53"/>
    </location>
</feature>
<feature type="compositionally biased region" description="Polar residues" evidence="1">
    <location>
        <begin position="32"/>
        <end position="52"/>
    </location>
</feature>
<organism evidence="3 4">
    <name type="scientific">Paraphoma chrysanthemicola</name>
    <dbReference type="NCBI Taxonomy" id="798071"/>
    <lineage>
        <taxon>Eukaryota</taxon>
        <taxon>Fungi</taxon>
        <taxon>Dikarya</taxon>
        <taxon>Ascomycota</taxon>
        <taxon>Pezizomycotina</taxon>
        <taxon>Dothideomycetes</taxon>
        <taxon>Pleosporomycetidae</taxon>
        <taxon>Pleosporales</taxon>
        <taxon>Pleosporineae</taxon>
        <taxon>Phaeosphaeriaceae</taxon>
        <taxon>Paraphoma</taxon>
    </lineage>
</organism>
<reference evidence="3" key="1">
    <citation type="journal article" date="2021" name="Nat. Commun.">
        <title>Genetic determinants of endophytism in the Arabidopsis root mycobiome.</title>
        <authorList>
            <person name="Mesny F."/>
            <person name="Miyauchi S."/>
            <person name="Thiergart T."/>
            <person name="Pickel B."/>
            <person name="Atanasova L."/>
            <person name="Karlsson M."/>
            <person name="Huettel B."/>
            <person name="Barry K.W."/>
            <person name="Haridas S."/>
            <person name="Chen C."/>
            <person name="Bauer D."/>
            <person name="Andreopoulos W."/>
            <person name="Pangilinan J."/>
            <person name="LaButti K."/>
            <person name="Riley R."/>
            <person name="Lipzen A."/>
            <person name="Clum A."/>
            <person name="Drula E."/>
            <person name="Henrissat B."/>
            <person name="Kohler A."/>
            <person name="Grigoriev I.V."/>
            <person name="Martin F.M."/>
            <person name="Hacquard S."/>
        </authorList>
    </citation>
    <scope>NUCLEOTIDE SEQUENCE</scope>
    <source>
        <strain evidence="3">MPI-SDFR-AT-0120</strain>
    </source>
</reference>
<dbReference type="OrthoDB" id="10366622at2759"/>
<evidence type="ECO:0000313" key="3">
    <source>
        <dbReference type="EMBL" id="KAH7070832.1"/>
    </source>
</evidence>
<keyword evidence="2" id="KW-0812">Transmembrane</keyword>
<feature type="compositionally biased region" description="Basic and acidic residues" evidence="1">
    <location>
        <begin position="204"/>
        <end position="216"/>
    </location>
</feature>
<keyword evidence="2" id="KW-0472">Membrane</keyword>
<sequence length="547" mass="60274">MVNLFFQKHSKDAVSTSNPLRSDTLDIEGDTDSTTSWARTDTADQSTCADTTSIDNSLSSISHSEIVGLIDDGWDDVIEVARQGARAAGLPTPDASPGEPCHSQPLYDEEQIRHGSPEQNHDSDSSIDDFEPVLPGFAWPEEPMEAPSTLIVVKCFLGTQHATSSLATLFTALRSLPAAERPTWPDVVHQNIQILSDIVLPPTKAEHESHEPKDSPPSRACPPHCVIIERSRLRELEAAAVKEGQVVLSQADHAALVDACKPNDIGAEKSAKRKTGNQAGKRAAKSEGKQAQWAGRFTRLDLEILKDKCPPGIQEMFTKSTEDNLGTELPKLASTSATSSRSLGRPRRRNATPRRSTNVTADGVKESVLAERMLYLHHFDAVSAVRILLTIFFFIHTYSSDRARFARDQPTFLAMVASSTAPRNEVRRGKRSGLPKLFEKDMERMYTQFVEQCKALVMTQAEFAEKVRGWRRDGGFYVFIASRLGLGSLLWLSHLIEPGSMWGMNYGEEMELALTHLADIDLPQLCESSGANECARGMMEALLTGFE</sequence>
<feature type="region of interest" description="Disordered" evidence="1">
    <location>
        <begin position="320"/>
        <end position="360"/>
    </location>
</feature>
<dbReference type="EMBL" id="JAGMVJ010000026">
    <property type="protein sequence ID" value="KAH7070832.1"/>
    <property type="molecule type" value="Genomic_DNA"/>
</dbReference>